<proteinExistence type="predicted"/>
<gene>
    <name evidence="1" type="ORF">BCR34DRAFT_607707</name>
</gene>
<evidence type="ECO:0000313" key="2">
    <source>
        <dbReference type="Proteomes" id="UP000193144"/>
    </source>
</evidence>
<keyword evidence="2" id="KW-1185">Reference proteome</keyword>
<dbReference type="Proteomes" id="UP000193144">
    <property type="component" value="Unassembled WGS sequence"/>
</dbReference>
<sequence>MVTGVFRIAKLEDARDLWDYVLDRGNRPFLILVMTTDASSEKISLLRSLKEDGFDDTTLPIDLTLYPDIRKKWLRTDKDLFDIENWRFTAPIFGRPTKFRFKFPLQQVLPFLHVEPRPTSSGFFSEISRTIIHAEHLDSNIRNTLSVFQYPLEGGEPTIASAIKNARDIDKVTMFLDQEAYNLKLLRSYKSPHLIKPIAAYQINQDRCLVLP</sequence>
<organism evidence="1 2">
    <name type="scientific">Clohesyomyces aquaticus</name>
    <dbReference type="NCBI Taxonomy" id="1231657"/>
    <lineage>
        <taxon>Eukaryota</taxon>
        <taxon>Fungi</taxon>
        <taxon>Dikarya</taxon>
        <taxon>Ascomycota</taxon>
        <taxon>Pezizomycotina</taxon>
        <taxon>Dothideomycetes</taxon>
        <taxon>Pleosporomycetidae</taxon>
        <taxon>Pleosporales</taxon>
        <taxon>Lindgomycetaceae</taxon>
        <taxon>Clohesyomyces</taxon>
    </lineage>
</organism>
<comment type="caution">
    <text evidence="1">The sequence shown here is derived from an EMBL/GenBank/DDBJ whole genome shotgun (WGS) entry which is preliminary data.</text>
</comment>
<dbReference type="OrthoDB" id="4062651at2759"/>
<dbReference type="EMBL" id="MCFA01000261">
    <property type="protein sequence ID" value="ORX96232.1"/>
    <property type="molecule type" value="Genomic_DNA"/>
</dbReference>
<dbReference type="AlphaFoldDB" id="A0A1Y1YE05"/>
<evidence type="ECO:0000313" key="1">
    <source>
        <dbReference type="EMBL" id="ORX96232.1"/>
    </source>
</evidence>
<name>A0A1Y1YE05_9PLEO</name>
<reference evidence="1 2" key="1">
    <citation type="submission" date="2016-07" db="EMBL/GenBank/DDBJ databases">
        <title>Pervasive Adenine N6-methylation of Active Genes in Fungi.</title>
        <authorList>
            <consortium name="DOE Joint Genome Institute"/>
            <person name="Mondo S.J."/>
            <person name="Dannebaum R.O."/>
            <person name="Kuo R.C."/>
            <person name="Labutti K."/>
            <person name="Haridas S."/>
            <person name="Kuo A."/>
            <person name="Salamov A."/>
            <person name="Ahrendt S.R."/>
            <person name="Lipzen A."/>
            <person name="Sullivan W."/>
            <person name="Andreopoulos W.B."/>
            <person name="Clum A."/>
            <person name="Lindquist E."/>
            <person name="Daum C."/>
            <person name="Ramamoorthy G.K."/>
            <person name="Gryganskyi A."/>
            <person name="Culley D."/>
            <person name="Magnuson J.K."/>
            <person name="James T.Y."/>
            <person name="O'Malley M.A."/>
            <person name="Stajich J.E."/>
            <person name="Spatafora J.W."/>
            <person name="Visel A."/>
            <person name="Grigoriev I.V."/>
        </authorList>
    </citation>
    <scope>NUCLEOTIDE SEQUENCE [LARGE SCALE GENOMIC DNA]</scope>
    <source>
        <strain evidence="1 2">CBS 115471</strain>
    </source>
</reference>
<accession>A0A1Y1YE05</accession>
<protein>
    <submittedName>
        <fullName evidence="1">Uncharacterized protein</fullName>
    </submittedName>
</protein>